<evidence type="ECO:0000256" key="1">
    <source>
        <dbReference type="ARBA" id="ARBA00004994"/>
    </source>
</evidence>
<dbReference type="SUPFAM" id="SSF51735">
    <property type="entry name" value="NAD(P)-binding Rossmann-fold domains"/>
    <property type="match status" value="1"/>
</dbReference>
<dbReference type="AlphaFoldDB" id="A0A0T5VNF9"/>
<dbReference type="Proteomes" id="UP000051950">
    <property type="component" value="Unassembled WGS sequence"/>
</dbReference>
<evidence type="ECO:0000313" key="13">
    <source>
        <dbReference type="Proteomes" id="UP000051950"/>
    </source>
</evidence>
<comment type="similarity">
    <text evidence="2 9">Belongs to the ketopantoate reductase family.</text>
</comment>
<sequence length="311" mass="34058">MPNKTRIVIVGIGGVGGYFGGLLSKKYTGENDVEVVFVARGEHLKEIQNKGLTVIKGNESFVTKPYFATDDYSKIGVADYIIICTKSYDLKQTIEKLKPLINHSTILLPLLNGVSASDEILEILPHANVLKGCAFIVSKIKSPGIIENSGNIQKLSFGMDGPLSEAVLYLKDLMFDAGIDVTVSDKISTAIWEKFIFISPTATATSYFDSTIGKVLEENLETVLKLIEEVKNLALTKGVTISDDISGKTLNTMKSMPYEVTSSMHRDYLNQKPQTEVESLTGYIVREAEKLGIAAPAYQKMYEGLLKKGSL</sequence>
<name>A0A0T5VNF9_9SPHI</name>
<keyword evidence="9" id="KW-0566">Pantothenate biosynthesis</keyword>
<comment type="function">
    <text evidence="9">Catalyzes the NADPH-dependent reduction of ketopantoate into pantoic acid.</text>
</comment>
<dbReference type="InterPro" id="IPR036291">
    <property type="entry name" value="NAD(P)-bd_dom_sf"/>
</dbReference>
<dbReference type="GO" id="GO:0008677">
    <property type="term" value="F:2-dehydropantoate 2-reductase activity"/>
    <property type="evidence" value="ECO:0007669"/>
    <property type="project" value="UniProtKB-EC"/>
</dbReference>
<dbReference type="InterPro" id="IPR003710">
    <property type="entry name" value="ApbA"/>
</dbReference>
<evidence type="ECO:0000256" key="2">
    <source>
        <dbReference type="ARBA" id="ARBA00007870"/>
    </source>
</evidence>
<dbReference type="GO" id="GO:0015940">
    <property type="term" value="P:pantothenate biosynthetic process"/>
    <property type="evidence" value="ECO:0007669"/>
    <property type="project" value="UniProtKB-UniPathway"/>
</dbReference>
<dbReference type="InterPro" id="IPR051402">
    <property type="entry name" value="KPR-Related"/>
</dbReference>
<dbReference type="NCBIfam" id="TIGR00745">
    <property type="entry name" value="apbA_panE"/>
    <property type="match status" value="1"/>
</dbReference>
<comment type="pathway">
    <text evidence="1 9">Cofactor biosynthesis; (R)-pantothenate biosynthesis; (R)-pantoate from 3-methyl-2-oxobutanoate: step 2/2.</text>
</comment>
<dbReference type="Pfam" id="PF08546">
    <property type="entry name" value="ApbA_C"/>
    <property type="match status" value="1"/>
</dbReference>
<keyword evidence="6 9" id="KW-0560">Oxidoreductase</keyword>
<dbReference type="Gene3D" id="1.10.1040.10">
    <property type="entry name" value="N-(1-d-carboxylethyl)-l-norvaline Dehydrogenase, domain 2"/>
    <property type="match status" value="1"/>
</dbReference>
<dbReference type="EMBL" id="LMZQ01000012">
    <property type="protein sequence ID" value="KRT15092.1"/>
    <property type="molecule type" value="Genomic_DNA"/>
</dbReference>
<dbReference type="OrthoDB" id="9796561at2"/>
<reference evidence="12 13" key="1">
    <citation type="submission" date="2015-11" db="EMBL/GenBank/DDBJ databases">
        <title>Sequence of Pedobacter ginsenosidimutans.</title>
        <authorList>
            <person name="Carson E."/>
            <person name="Keyser V."/>
            <person name="Newman J."/>
            <person name="Miller J."/>
        </authorList>
    </citation>
    <scope>NUCLEOTIDE SEQUENCE [LARGE SCALE GENOMIC DNA]</scope>
    <source>
        <strain evidence="12 13">KACC 14530</strain>
    </source>
</reference>
<dbReference type="RefSeq" id="WP_057933205.1">
    <property type="nucleotide sequence ID" value="NZ_LMZQ01000012.1"/>
</dbReference>
<gene>
    <name evidence="12" type="ORF">ASU31_15540</name>
</gene>
<dbReference type="SUPFAM" id="SSF48179">
    <property type="entry name" value="6-phosphogluconate dehydrogenase C-terminal domain-like"/>
    <property type="match status" value="1"/>
</dbReference>
<comment type="caution">
    <text evidence="12">The sequence shown here is derived from an EMBL/GenBank/DDBJ whole genome shotgun (WGS) entry which is preliminary data.</text>
</comment>
<organism evidence="12 13">
    <name type="scientific">Pedobacter ginsenosidimutans</name>
    <dbReference type="NCBI Taxonomy" id="687842"/>
    <lineage>
        <taxon>Bacteria</taxon>
        <taxon>Pseudomonadati</taxon>
        <taxon>Bacteroidota</taxon>
        <taxon>Sphingobacteriia</taxon>
        <taxon>Sphingobacteriales</taxon>
        <taxon>Sphingobacteriaceae</taxon>
        <taxon>Pedobacter</taxon>
    </lineage>
</organism>
<comment type="catalytic activity">
    <reaction evidence="8 9">
        <text>(R)-pantoate + NADP(+) = 2-dehydropantoate + NADPH + H(+)</text>
        <dbReference type="Rhea" id="RHEA:16233"/>
        <dbReference type="ChEBI" id="CHEBI:11561"/>
        <dbReference type="ChEBI" id="CHEBI:15378"/>
        <dbReference type="ChEBI" id="CHEBI:15980"/>
        <dbReference type="ChEBI" id="CHEBI:57783"/>
        <dbReference type="ChEBI" id="CHEBI:58349"/>
        <dbReference type="EC" id="1.1.1.169"/>
    </reaction>
</comment>
<evidence type="ECO:0000256" key="3">
    <source>
        <dbReference type="ARBA" id="ARBA00013014"/>
    </source>
</evidence>
<evidence type="ECO:0000256" key="4">
    <source>
        <dbReference type="ARBA" id="ARBA00019465"/>
    </source>
</evidence>
<protein>
    <recommendedName>
        <fullName evidence="4 9">2-dehydropantoate 2-reductase</fullName>
        <ecNumber evidence="3 9">1.1.1.169</ecNumber>
    </recommendedName>
    <alternativeName>
        <fullName evidence="7 9">Ketopantoate reductase</fullName>
    </alternativeName>
</protein>
<evidence type="ECO:0000259" key="11">
    <source>
        <dbReference type="Pfam" id="PF08546"/>
    </source>
</evidence>
<evidence type="ECO:0000256" key="6">
    <source>
        <dbReference type="ARBA" id="ARBA00023002"/>
    </source>
</evidence>
<feature type="domain" description="Ketopantoate reductase N-terminal" evidence="10">
    <location>
        <begin position="7"/>
        <end position="158"/>
    </location>
</feature>
<dbReference type="InterPro" id="IPR013332">
    <property type="entry name" value="KPR_N"/>
</dbReference>
<proteinExistence type="inferred from homology"/>
<evidence type="ECO:0000259" key="10">
    <source>
        <dbReference type="Pfam" id="PF02558"/>
    </source>
</evidence>
<dbReference type="InterPro" id="IPR013328">
    <property type="entry name" value="6PGD_dom2"/>
</dbReference>
<dbReference type="Pfam" id="PF02558">
    <property type="entry name" value="ApbA"/>
    <property type="match status" value="1"/>
</dbReference>
<evidence type="ECO:0000256" key="5">
    <source>
        <dbReference type="ARBA" id="ARBA00022857"/>
    </source>
</evidence>
<dbReference type="InterPro" id="IPR013752">
    <property type="entry name" value="KPA_reductase"/>
</dbReference>
<evidence type="ECO:0000313" key="12">
    <source>
        <dbReference type="EMBL" id="KRT15092.1"/>
    </source>
</evidence>
<accession>A0A0T5VNF9</accession>
<dbReference type="PANTHER" id="PTHR21708">
    <property type="entry name" value="PROBABLE 2-DEHYDROPANTOATE 2-REDUCTASE"/>
    <property type="match status" value="1"/>
</dbReference>
<evidence type="ECO:0000256" key="7">
    <source>
        <dbReference type="ARBA" id="ARBA00032024"/>
    </source>
</evidence>
<keyword evidence="5 9" id="KW-0521">NADP</keyword>
<feature type="domain" description="Ketopantoate reductase C-terminal" evidence="11">
    <location>
        <begin position="187"/>
        <end position="303"/>
    </location>
</feature>
<dbReference type="EC" id="1.1.1.169" evidence="3 9"/>
<dbReference type="Gene3D" id="3.40.50.720">
    <property type="entry name" value="NAD(P)-binding Rossmann-like Domain"/>
    <property type="match status" value="1"/>
</dbReference>
<dbReference type="GO" id="GO:0005737">
    <property type="term" value="C:cytoplasm"/>
    <property type="evidence" value="ECO:0007669"/>
    <property type="project" value="TreeGrafter"/>
</dbReference>
<dbReference type="STRING" id="687842.ASU31_15540"/>
<dbReference type="InterPro" id="IPR008927">
    <property type="entry name" value="6-PGluconate_DH-like_C_sf"/>
</dbReference>
<dbReference type="PANTHER" id="PTHR21708:SF26">
    <property type="entry name" value="2-DEHYDROPANTOATE 2-REDUCTASE"/>
    <property type="match status" value="1"/>
</dbReference>
<evidence type="ECO:0000256" key="9">
    <source>
        <dbReference type="RuleBase" id="RU362068"/>
    </source>
</evidence>
<keyword evidence="13" id="KW-1185">Reference proteome</keyword>
<evidence type="ECO:0000256" key="8">
    <source>
        <dbReference type="ARBA" id="ARBA00048793"/>
    </source>
</evidence>
<dbReference type="UniPathway" id="UPA00028">
    <property type="reaction ID" value="UER00004"/>
</dbReference>